<dbReference type="Proteomes" id="UP000309848">
    <property type="component" value="Unassembled WGS sequence"/>
</dbReference>
<protein>
    <submittedName>
        <fullName evidence="2">Uncharacterized protein</fullName>
    </submittedName>
</protein>
<evidence type="ECO:0000256" key="1">
    <source>
        <dbReference type="SAM" id="SignalP"/>
    </source>
</evidence>
<proteinExistence type="predicted"/>
<dbReference type="EMBL" id="SRXU01000004">
    <property type="protein sequence ID" value="TGX42316.1"/>
    <property type="molecule type" value="Genomic_DNA"/>
</dbReference>
<dbReference type="AlphaFoldDB" id="A0A4S1WMG8"/>
<dbReference type="RefSeq" id="WP_135984696.1">
    <property type="nucleotide sequence ID" value="NZ_JAASQM010000004.1"/>
</dbReference>
<feature type="chain" id="PRO_5020347819" evidence="1">
    <location>
        <begin position="19"/>
        <end position="152"/>
    </location>
</feature>
<organism evidence="2 3">
    <name type="scientific">Sphingomonas naasensis</name>
    <dbReference type="NCBI Taxonomy" id="1344951"/>
    <lineage>
        <taxon>Bacteria</taxon>
        <taxon>Pseudomonadati</taxon>
        <taxon>Pseudomonadota</taxon>
        <taxon>Alphaproteobacteria</taxon>
        <taxon>Sphingomonadales</taxon>
        <taxon>Sphingomonadaceae</taxon>
        <taxon>Sphingomonas</taxon>
    </lineage>
</organism>
<evidence type="ECO:0000313" key="3">
    <source>
        <dbReference type="Proteomes" id="UP000309848"/>
    </source>
</evidence>
<name>A0A4S1WMG8_9SPHN</name>
<dbReference type="OrthoDB" id="7605669at2"/>
<evidence type="ECO:0000313" key="2">
    <source>
        <dbReference type="EMBL" id="TGX42316.1"/>
    </source>
</evidence>
<keyword evidence="3" id="KW-1185">Reference proteome</keyword>
<keyword evidence="1" id="KW-0732">Signal</keyword>
<reference evidence="2 3" key="1">
    <citation type="submission" date="2019-04" db="EMBL/GenBank/DDBJ databases">
        <title>Sphingomonas psychrotolerans sp. nov., isolated from soil in the Tianshan Mountains, Xinjiang, China.</title>
        <authorList>
            <person name="Luo Y."/>
            <person name="Sheng H."/>
        </authorList>
    </citation>
    <scope>NUCLEOTIDE SEQUENCE [LARGE SCALE GENOMIC DNA]</scope>
    <source>
        <strain evidence="2 3">KIS18-15</strain>
    </source>
</reference>
<gene>
    <name evidence="2" type="ORF">E5A74_10715</name>
</gene>
<comment type="caution">
    <text evidence="2">The sequence shown here is derived from an EMBL/GenBank/DDBJ whole genome shotgun (WGS) entry which is preliminary data.</text>
</comment>
<feature type="signal peptide" evidence="1">
    <location>
        <begin position="1"/>
        <end position="18"/>
    </location>
</feature>
<sequence length="152" mass="15867">MAAILIASATFAATPADACSPPVTGVPRIAPPGDAVIAESLFRQSSEIVYGRVIRGAGTRGGARFKVLHVYKGKLKPGAILAIAWTAPMPCAGVTVPQINKGMSGVIGFSGAPKLDFIERKWVDRMIADKWIVASPGDRARLQRVGTGSAPE</sequence>
<accession>A0A4S1WMG8</accession>